<protein>
    <submittedName>
        <fullName evidence="2">Conjugal transfer protein TrbP</fullName>
    </submittedName>
</protein>
<dbReference type="RefSeq" id="WP_268238073.1">
    <property type="nucleotide sequence ID" value="NZ_BMLT01000005.1"/>
</dbReference>
<sequence>MTAGHLMGTSRPKPAPLTIADGTLEALKWLALLLMTGDHVNRYLFDATLPLLFELGRLALPIFVVVLAVNLSRPGTLRRGVYPRTLKRLGLTGTIASVPFVALNTALGSGWLPLNVLFTLLVLTATLYLIERGELAAAGVVLLVGGNLVEYWWFGLALGVATWRYCRQPSIPAAVAALLACAGLGFINGNGWALAAVPLILCATRVRLSFPRLRWMFYAYYPLHLAAIWLIRMSPLF</sequence>
<dbReference type="InterPro" id="IPR008875">
    <property type="entry name" value="TraX"/>
</dbReference>
<accession>A0A917ZGM0</accession>
<gene>
    <name evidence="2" type="primary">trbP</name>
    <name evidence="2" type="ORF">GCM10011348_21290</name>
</gene>
<keyword evidence="1" id="KW-0472">Membrane</keyword>
<feature type="transmembrane region" description="Helical" evidence="1">
    <location>
        <begin position="213"/>
        <end position="231"/>
    </location>
</feature>
<proteinExistence type="predicted"/>
<evidence type="ECO:0000313" key="2">
    <source>
        <dbReference type="EMBL" id="GGO81699.1"/>
    </source>
</evidence>
<keyword evidence="1" id="KW-0812">Transmembrane</keyword>
<keyword evidence="1" id="KW-1133">Transmembrane helix</keyword>
<dbReference type="EMBL" id="BMLT01000005">
    <property type="protein sequence ID" value="GGO81699.1"/>
    <property type="molecule type" value="Genomic_DNA"/>
</dbReference>
<evidence type="ECO:0000313" key="3">
    <source>
        <dbReference type="Proteomes" id="UP000599578"/>
    </source>
</evidence>
<evidence type="ECO:0000256" key="1">
    <source>
        <dbReference type="SAM" id="Phobius"/>
    </source>
</evidence>
<dbReference type="AlphaFoldDB" id="A0A917ZGM0"/>
<feature type="transmembrane region" description="Helical" evidence="1">
    <location>
        <begin position="135"/>
        <end position="154"/>
    </location>
</feature>
<feature type="transmembrane region" description="Helical" evidence="1">
    <location>
        <begin position="51"/>
        <end position="69"/>
    </location>
</feature>
<comment type="caution">
    <text evidence="2">The sequence shown here is derived from an EMBL/GenBank/DDBJ whole genome shotgun (WGS) entry which is preliminary data.</text>
</comment>
<organism evidence="2 3">
    <name type="scientific">Marinobacterium nitratireducens</name>
    <dbReference type="NCBI Taxonomy" id="518897"/>
    <lineage>
        <taxon>Bacteria</taxon>
        <taxon>Pseudomonadati</taxon>
        <taxon>Pseudomonadota</taxon>
        <taxon>Gammaproteobacteria</taxon>
        <taxon>Oceanospirillales</taxon>
        <taxon>Oceanospirillaceae</taxon>
        <taxon>Marinobacterium</taxon>
    </lineage>
</organism>
<dbReference type="Proteomes" id="UP000599578">
    <property type="component" value="Unassembled WGS sequence"/>
</dbReference>
<dbReference type="Pfam" id="PF05857">
    <property type="entry name" value="TraX"/>
    <property type="match status" value="1"/>
</dbReference>
<name>A0A917ZGM0_9GAMM</name>
<feature type="transmembrane region" description="Helical" evidence="1">
    <location>
        <begin position="174"/>
        <end position="201"/>
    </location>
</feature>
<reference evidence="2 3" key="1">
    <citation type="journal article" date="2014" name="Int. J. Syst. Evol. Microbiol.">
        <title>Complete genome sequence of Corynebacterium casei LMG S-19264T (=DSM 44701T), isolated from a smear-ripened cheese.</title>
        <authorList>
            <consortium name="US DOE Joint Genome Institute (JGI-PGF)"/>
            <person name="Walter F."/>
            <person name="Albersmeier A."/>
            <person name="Kalinowski J."/>
            <person name="Ruckert C."/>
        </authorList>
    </citation>
    <scope>NUCLEOTIDE SEQUENCE [LARGE SCALE GENOMIC DNA]</scope>
    <source>
        <strain evidence="2 3">CGMCC 1.7286</strain>
    </source>
</reference>
<keyword evidence="3" id="KW-1185">Reference proteome</keyword>
<feature type="transmembrane region" description="Helical" evidence="1">
    <location>
        <begin position="89"/>
        <end position="106"/>
    </location>
</feature>
<feature type="transmembrane region" description="Helical" evidence="1">
    <location>
        <begin position="112"/>
        <end position="130"/>
    </location>
</feature>